<organism evidence="2 3">
    <name type="scientific">Bordetella genomosp. 1</name>
    <dbReference type="NCBI Taxonomy" id="1395607"/>
    <lineage>
        <taxon>Bacteria</taxon>
        <taxon>Pseudomonadati</taxon>
        <taxon>Pseudomonadota</taxon>
        <taxon>Betaproteobacteria</taxon>
        <taxon>Burkholderiales</taxon>
        <taxon>Alcaligenaceae</taxon>
        <taxon>Bordetella</taxon>
    </lineage>
</organism>
<sequence>MLPSARRQRGVLSVEAAYVLPVIIAAAMMFMELANIGLTINVGAGALDRAIQQFRQDSINGSLQGDAMESQLRKRMVAASHNYLDDTDIATVEIERFTSLDALGGGNAANEENAPAATSTQPAWRVSVDIRKNFITPLPRLLGVDSSAFRYRYEQVLAYLPQATGAQQ</sequence>
<protein>
    <recommendedName>
        <fullName evidence="4">Pilus assembly protein TadE</fullName>
    </recommendedName>
</protein>
<dbReference type="Proteomes" id="UP000217005">
    <property type="component" value="Unassembled WGS sequence"/>
</dbReference>
<keyword evidence="1" id="KW-0472">Membrane</keyword>
<comment type="caution">
    <text evidence="2">The sequence shown here is derived from an EMBL/GenBank/DDBJ whole genome shotgun (WGS) entry which is preliminary data.</text>
</comment>
<feature type="transmembrane region" description="Helical" evidence="1">
    <location>
        <begin position="12"/>
        <end position="31"/>
    </location>
</feature>
<evidence type="ECO:0000256" key="1">
    <source>
        <dbReference type="SAM" id="Phobius"/>
    </source>
</evidence>
<proteinExistence type="predicted"/>
<dbReference type="AlphaFoldDB" id="A0A261SK69"/>
<dbReference type="EMBL" id="NEVL01000003">
    <property type="protein sequence ID" value="OZI36733.1"/>
    <property type="molecule type" value="Genomic_DNA"/>
</dbReference>
<gene>
    <name evidence="2" type="ORF">CEG14_13700</name>
</gene>
<accession>A0A261SK69</accession>
<evidence type="ECO:0000313" key="3">
    <source>
        <dbReference type="Proteomes" id="UP000217005"/>
    </source>
</evidence>
<keyword evidence="1" id="KW-1133">Transmembrane helix</keyword>
<evidence type="ECO:0000313" key="2">
    <source>
        <dbReference type="EMBL" id="OZI36733.1"/>
    </source>
</evidence>
<keyword evidence="1" id="KW-0812">Transmembrane</keyword>
<evidence type="ECO:0008006" key="4">
    <source>
        <dbReference type="Google" id="ProtNLM"/>
    </source>
</evidence>
<name>A0A261SK69_9BORD</name>
<reference evidence="2 3" key="1">
    <citation type="submission" date="2017-05" db="EMBL/GenBank/DDBJ databases">
        <title>Complete and WGS of Bordetella genogroups.</title>
        <authorList>
            <person name="Spilker T."/>
            <person name="LiPuma J."/>
        </authorList>
    </citation>
    <scope>NUCLEOTIDE SEQUENCE [LARGE SCALE GENOMIC DNA]</scope>
    <source>
        <strain evidence="2 3">AU17610</strain>
    </source>
</reference>
<dbReference type="OrthoDB" id="6555416at2"/>